<keyword evidence="8" id="KW-0805">Transcription regulation</keyword>
<proteinExistence type="inferred from homology"/>
<dbReference type="Gene3D" id="3.90.1150.10">
    <property type="entry name" value="Aspartate Aminotransferase, domain 1"/>
    <property type="match status" value="1"/>
</dbReference>
<dbReference type="SUPFAM" id="SSF53383">
    <property type="entry name" value="PLP-dependent transferases"/>
    <property type="match status" value="1"/>
</dbReference>
<comment type="caution">
    <text evidence="12">The sequence shown here is derived from an EMBL/GenBank/DDBJ whole genome shotgun (WGS) entry which is preliminary data.</text>
</comment>
<sequence>MIYSEGYNSQLLSITVGGFMKIELNRQSDQSLINQISSIIAEKIRSGDLIGGSKLPSLRKFSLENQVSFMTVNKAYQLLEKNGYINLKHGKGAFVKRKETNKNMNSGTGNYDWQLNIPDYIQRSQYILNLKPVNSFNFTSAVINPKLLPTLYITKEINQILQNDPQIVSRYSSVQGDEEVRQVVADYLKHYCQLKPKSSEIIITNGVQQGIDIVARTFIGPGDIVITEAPTYTAALDVFRNRGATIISIPVDENGMKTDKLASLCLTKKPKLVYTIPTFQNPTGTVLSKRRREDLLELAKSNGFIIVEDDSWNEIYFDGTLPPPTIKSLDTDGHVIYLKGFSKTLAPGCKVGAIVSNGTIKKRLLTSKSCADLGSPLLTQKALVPFLNSNRMRTHLEKLRIALEIRRNRTISLLENHAPEKVTWLIPKGGLNIWITFPTDKNTEELLSKARYAEEISFLTSSACYPNEAPCNHIRISYSQIDDQMLDQGIIKLCKVMHEFLSDK</sequence>
<evidence type="ECO:0000256" key="8">
    <source>
        <dbReference type="ARBA" id="ARBA00023015"/>
    </source>
</evidence>
<comment type="similarity">
    <text evidence="2">In the C-terminal section; belongs to the class-I pyridoxal-phosphate-dependent aminotransferase family.</text>
</comment>
<dbReference type="Pfam" id="PF00392">
    <property type="entry name" value="GntR"/>
    <property type="match status" value="1"/>
</dbReference>
<dbReference type="PANTHER" id="PTHR46577">
    <property type="entry name" value="HTH-TYPE TRANSCRIPTIONAL REGULATORY PROTEIN GABR"/>
    <property type="match status" value="1"/>
</dbReference>
<dbReference type="CDD" id="cd07377">
    <property type="entry name" value="WHTH_GntR"/>
    <property type="match status" value="1"/>
</dbReference>
<dbReference type="GO" id="GO:0030170">
    <property type="term" value="F:pyridoxal phosphate binding"/>
    <property type="evidence" value="ECO:0007669"/>
    <property type="project" value="InterPro"/>
</dbReference>
<dbReference type="GO" id="GO:0008483">
    <property type="term" value="F:transaminase activity"/>
    <property type="evidence" value="ECO:0007669"/>
    <property type="project" value="UniProtKB-KW"/>
</dbReference>
<evidence type="ECO:0000313" key="13">
    <source>
        <dbReference type="Proteomes" id="UP000183039"/>
    </source>
</evidence>
<evidence type="ECO:0000259" key="11">
    <source>
        <dbReference type="PROSITE" id="PS50949"/>
    </source>
</evidence>
<comment type="similarity">
    <text evidence="3">Belongs to the class-I pyridoxal-phosphate-dependent aminotransferase family.</text>
</comment>
<organism evidence="12 13">
    <name type="scientific">Enterococcus silesiacus</name>
    <dbReference type="NCBI Taxonomy" id="332949"/>
    <lineage>
        <taxon>Bacteria</taxon>
        <taxon>Bacillati</taxon>
        <taxon>Bacillota</taxon>
        <taxon>Bacilli</taxon>
        <taxon>Lactobacillales</taxon>
        <taxon>Enterococcaceae</taxon>
        <taxon>Enterococcus</taxon>
    </lineage>
</organism>
<evidence type="ECO:0000256" key="3">
    <source>
        <dbReference type="ARBA" id="ARBA00007441"/>
    </source>
</evidence>
<evidence type="ECO:0000256" key="6">
    <source>
        <dbReference type="ARBA" id="ARBA00022679"/>
    </source>
</evidence>
<dbReference type="SMART" id="SM00345">
    <property type="entry name" value="HTH_GNTR"/>
    <property type="match status" value="1"/>
</dbReference>
<dbReference type="InterPro" id="IPR015421">
    <property type="entry name" value="PyrdxlP-dep_Trfase_major"/>
</dbReference>
<dbReference type="PROSITE" id="PS50949">
    <property type="entry name" value="HTH_GNTR"/>
    <property type="match status" value="1"/>
</dbReference>
<keyword evidence="6" id="KW-0808">Transferase</keyword>
<dbReference type="Gene3D" id="3.40.640.10">
    <property type="entry name" value="Type I PLP-dependent aspartate aminotransferase-like (Major domain)"/>
    <property type="match status" value="1"/>
</dbReference>
<evidence type="ECO:0000256" key="9">
    <source>
        <dbReference type="ARBA" id="ARBA00023125"/>
    </source>
</evidence>
<dbReference type="InterPro" id="IPR015424">
    <property type="entry name" value="PyrdxlP-dep_Trfase"/>
</dbReference>
<dbReference type="GO" id="GO:0003700">
    <property type="term" value="F:DNA-binding transcription factor activity"/>
    <property type="evidence" value="ECO:0007669"/>
    <property type="project" value="InterPro"/>
</dbReference>
<evidence type="ECO:0000256" key="4">
    <source>
        <dbReference type="ARBA" id="ARBA00011738"/>
    </source>
</evidence>
<dbReference type="Proteomes" id="UP000183039">
    <property type="component" value="Unassembled WGS sequence"/>
</dbReference>
<gene>
    <name evidence="12" type="ORF">RV15_GL001795</name>
</gene>
<evidence type="ECO:0000256" key="10">
    <source>
        <dbReference type="ARBA" id="ARBA00023163"/>
    </source>
</evidence>
<evidence type="ECO:0000256" key="1">
    <source>
        <dbReference type="ARBA" id="ARBA00001933"/>
    </source>
</evidence>
<comment type="cofactor">
    <cofactor evidence="1">
        <name>pyridoxal 5'-phosphate</name>
        <dbReference type="ChEBI" id="CHEBI:597326"/>
    </cofactor>
</comment>
<dbReference type="InterPro" id="IPR051446">
    <property type="entry name" value="HTH_trans_reg/aminotransferase"/>
</dbReference>
<dbReference type="CDD" id="cd00609">
    <property type="entry name" value="AAT_like"/>
    <property type="match status" value="1"/>
</dbReference>
<dbReference type="InterPro" id="IPR036388">
    <property type="entry name" value="WH-like_DNA-bd_sf"/>
</dbReference>
<accession>A0AA91GCF9</accession>
<dbReference type="SUPFAM" id="SSF46785">
    <property type="entry name" value="Winged helix' DNA-binding domain"/>
    <property type="match status" value="1"/>
</dbReference>
<dbReference type="EMBL" id="JXLC01000025">
    <property type="protein sequence ID" value="OJG88610.1"/>
    <property type="molecule type" value="Genomic_DNA"/>
</dbReference>
<reference evidence="12 13" key="1">
    <citation type="submission" date="2014-12" db="EMBL/GenBank/DDBJ databases">
        <title>Draft genome sequences of 29 type strains of Enterococci.</title>
        <authorList>
            <person name="Zhong Z."/>
            <person name="Sun Z."/>
            <person name="Liu W."/>
            <person name="Zhang W."/>
            <person name="Zhang H."/>
        </authorList>
    </citation>
    <scope>NUCLEOTIDE SEQUENCE [LARGE SCALE GENOMIC DNA]</scope>
    <source>
        <strain evidence="12 13">DSM 22801</strain>
    </source>
</reference>
<evidence type="ECO:0000256" key="7">
    <source>
        <dbReference type="ARBA" id="ARBA00022898"/>
    </source>
</evidence>
<evidence type="ECO:0000256" key="5">
    <source>
        <dbReference type="ARBA" id="ARBA00022576"/>
    </source>
</evidence>
<dbReference type="InterPro" id="IPR015422">
    <property type="entry name" value="PyrdxlP-dep_Trfase_small"/>
</dbReference>
<evidence type="ECO:0000256" key="2">
    <source>
        <dbReference type="ARBA" id="ARBA00005384"/>
    </source>
</evidence>
<keyword evidence="5" id="KW-0032">Aminotransferase</keyword>
<keyword evidence="7" id="KW-0663">Pyridoxal phosphate</keyword>
<dbReference type="AlphaFoldDB" id="A0AA91GCF9"/>
<protein>
    <submittedName>
        <fullName evidence="12">GntR family transcriptional regulator</fullName>
    </submittedName>
</protein>
<dbReference type="GO" id="GO:0003677">
    <property type="term" value="F:DNA binding"/>
    <property type="evidence" value="ECO:0007669"/>
    <property type="project" value="UniProtKB-KW"/>
</dbReference>
<dbReference type="InterPro" id="IPR000524">
    <property type="entry name" value="Tscrpt_reg_HTH_GntR"/>
</dbReference>
<dbReference type="Gene3D" id="1.10.10.10">
    <property type="entry name" value="Winged helix-like DNA-binding domain superfamily/Winged helix DNA-binding domain"/>
    <property type="match status" value="1"/>
</dbReference>
<dbReference type="PANTHER" id="PTHR46577:SF2">
    <property type="entry name" value="TRANSCRIPTIONAL REGULATORY PROTEIN"/>
    <property type="match status" value="1"/>
</dbReference>
<dbReference type="FunFam" id="3.40.640.10:FF:000053">
    <property type="entry name" value="Aminotransferase, class I"/>
    <property type="match status" value="1"/>
</dbReference>
<feature type="domain" description="HTH gntR-type" evidence="11">
    <location>
        <begin position="30"/>
        <end position="98"/>
    </location>
</feature>
<evidence type="ECO:0000313" key="12">
    <source>
        <dbReference type="EMBL" id="OJG88610.1"/>
    </source>
</evidence>
<dbReference type="InterPro" id="IPR036390">
    <property type="entry name" value="WH_DNA-bd_sf"/>
</dbReference>
<name>A0AA91GCF9_9ENTE</name>
<comment type="subunit">
    <text evidence="4">Homodimer.</text>
</comment>
<keyword evidence="9" id="KW-0238">DNA-binding</keyword>
<dbReference type="InterPro" id="IPR004839">
    <property type="entry name" value="Aminotransferase_I/II_large"/>
</dbReference>
<keyword evidence="10" id="KW-0804">Transcription</keyword>
<dbReference type="Pfam" id="PF00155">
    <property type="entry name" value="Aminotran_1_2"/>
    <property type="match status" value="1"/>
</dbReference>